<name>A0ABV7EKG2_9GAMM</name>
<dbReference type="Pfam" id="PF13391">
    <property type="entry name" value="HNH_2"/>
    <property type="match status" value="1"/>
</dbReference>
<evidence type="ECO:0000313" key="3">
    <source>
        <dbReference type="Proteomes" id="UP001595462"/>
    </source>
</evidence>
<keyword evidence="2" id="KW-0540">Nuclease</keyword>
<dbReference type="Proteomes" id="UP001595462">
    <property type="component" value="Unassembled WGS sequence"/>
</dbReference>
<sequence>MSAQPVEWVLVIYYGSSAHRATYGRLDGKVTSYTKDYIQLSRKKDFLDTVKKLFPELKSSGSERIIYRWVTGKAPGNLVLRSADRPHLKWETRLGAPDVWKMSLTPQDSGAATIPGDPSHREFEAAENELALLSSRGAGQPYLLAIKLRNESQTLHLRCYLGDPAQHYAWADLKLIPQLIQTLAKTTSRNSALAWSVFHSGGIAPNAVIEDTLYRLLASKTPVSFIDALDDDTGRELAYYLRRPGYGLFFDPAKNHDAWSVPPSLGDKSAKSFTFLDSLLRARYPVTNSSDAAAETYDVSPSEVAEFRGQIEQKNYEVPDSKTTIKTRGSAQRAFAEAVKKNYAFRCAITGIETEVFLVASHIVPWSKDQTIRLDPSNGICLSVLVDRAFENGYLLIEDDLTIRIDWSKIEDDLVLQQQLKLYDGCKITAPTREIPKAEYLYRRREFVRSEK</sequence>
<dbReference type="EMBL" id="JBHRSS010000003">
    <property type="protein sequence ID" value="MFC3103177.1"/>
    <property type="molecule type" value="Genomic_DNA"/>
</dbReference>
<dbReference type="GO" id="GO:0004519">
    <property type="term" value="F:endonuclease activity"/>
    <property type="evidence" value="ECO:0007669"/>
    <property type="project" value="UniProtKB-KW"/>
</dbReference>
<evidence type="ECO:0000313" key="2">
    <source>
        <dbReference type="EMBL" id="MFC3103177.1"/>
    </source>
</evidence>
<accession>A0ABV7EKG2</accession>
<protein>
    <submittedName>
        <fullName evidence="2">HNH endonuclease</fullName>
    </submittedName>
</protein>
<dbReference type="InterPro" id="IPR003615">
    <property type="entry name" value="HNH_nuc"/>
</dbReference>
<keyword evidence="2" id="KW-0255">Endonuclease</keyword>
<reference evidence="3" key="1">
    <citation type="journal article" date="2019" name="Int. J. Syst. Evol. Microbiol.">
        <title>The Global Catalogue of Microorganisms (GCM) 10K type strain sequencing project: providing services to taxonomists for standard genome sequencing and annotation.</title>
        <authorList>
            <consortium name="The Broad Institute Genomics Platform"/>
            <consortium name="The Broad Institute Genome Sequencing Center for Infectious Disease"/>
            <person name="Wu L."/>
            <person name="Ma J."/>
        </authorList>
    </citation>
    <scope>NUCLEOTIDE SEQUENCE [LARGE SCALE GENOMIC DNA]</scope>
    <source>
        <strain evidence="3">KCTC 52640</strain>
    </source>
</reference>
<feature type="domain" description="HNH nuclease" evidence="1">
    <location>
        <begin position="347"/>
        <end position="397"/>
    </location>
</feature>
<dbReference type="RefSeq" id="WP_380686956.1">
    <property type="nucleotide sequence ID" value="NZ_JBHRSS010000003.1"/>
</dbReference>
<organism evidence="2 3">
    <name type="scientific">Salinisphaera aquimarina</name>
    <dbReference type="NCBI Taxonomy" id="2094031"/>
    <lineage>
        <taxon>Bacteria</taxon>
        <taxon>Pseudomonadati</taxon>
        <taxon>Pseudomonadota</taxon>
        <taxon>Gammaproteobacteria</taxon>
        <taxon>Salinisphaerales</taxon>
        <taxon>Salinisphaeraceae</taxon>
        <taxon>Salinisphaera</taxon>
    </lineage>
</organism>
<keyword evidence="2" id="KW-0378">Hydrolase</keyword>
<gene>
    <name evidence="2" type="ORF">ACFOSU_04655</name>
</gene>
<proteinExistence type="predicted"/>
<evidence type="ECO:0000259" key="1">
    <source>
        <dbReference type="Pfam" id="PF13391"/>
    </source>
</evidence>
<comment type="caution">
    <text evidence="2">The sequence shown here is derived from an EMBL/GenBank/DDBJ whole genome shotgun (WGS) entry which is preliminary data.</text>
</comment>
<keyword evidence="3" id="KW-1185">Reference proteome</keyword>